<evidence type="ECO:0000256" key="4">
    <source>
        <dbReference type="ARBA" id="ARBA00022741"/>
    </source>
</evidence>
<keyword evidence="2 9" id="KW-0686">Riboflavin biosynthesis</keyword>
<comment type="function">
    <text evidence="9">Catalyzes the conversion of GTP to 2,5-diamino-6-ribosylamino-4(3H)-pyrimidinone 5'-phosphate (DARP), formate and pyrophosphate.</text>
</comment>
<feature type="binding site" evidence="9">
    <location>
        <begin position="92"/>
        <end position="94"/>
    </location>
    <ligand>
        <name>GTP</name>
        <dbReference type="ChEBI" id="CHEBI:37565"/>
    </ligand>
</feature>
<dbReference type="FunFam" id="3.40.50.10990:FF:000002">
    <property type="entry name" value="GTP cyclohydrolase-2"/>
    <property type="match status" value="1"/>
</dbReference>
<dbReference type="Proteomes" id="UP000218767">
    <property type="component" value="Unassembled WGS sequence"/>
</dbReference>
<dbReference type="InterPro" id="IPR000926">
    <property type="entry name" value="RibA"/>
</dbReference>
<accession>A0A2A4WWR4</accession>
<evidence type="ECO:0000313" key="11">
    <source>
        <dbReference type="EMBL" id="PCI74471.1"/>
    </source>
</evidence>
<dbReference type="GO" id="GO:0008270">
    <property type="term" value="F:zinc ion binding"/>
    <property type="evidence" value="ECO:0007669"/>
    <property type="project" value="UniProtKB-UniRule"/>
</dbReference>
<dbReference type="InterPro" id="IPR032677">
    <property type="entry name" value="GTP_cyclohydro_II"/>
</dbReference>
<evidence type="ECO:0000256" key="2">
    <source>
        <dbReference type="ARBA" id="ARBA00022619"/>
    </source>
</evidence>
<feature type="binding site" evidence="9">
    <location>
        <position position="67"/>
    </location>
    <ligand>
        <name>Zn(2+)</name>
        <dbReference type="ChEBI" id="CHEBI:29105"/>
        <note>catalytic</note>
    </ligand>
</feature>
<evidence type="ECO:0000256" key="5">
    <source>
        <dbReference type="ARBA" id="ARBA00022801"/>
    </source>
</evidence>
<dbReference type="SUPFAM" id="SSF142695">
    <property type="entry name" value="RibA-like"/>
    <property type="match status" value="1"/>
</dbReference>
<feature type="active site" description="Proton acceptor" evidence="9">
    <location>
        <position position="126"/>
    </location>
</feature>
<dbReference type="UniPathway" id="UPA00275">
    <property type="reaction ID" value="UER00400"/>
</dbReference>
<dbReference type="AlphaFoldDB" id="A0A2A4WWR4"/>
<comment type="similarity">
    <text evidence="9">Belongs to the GTP cyclohydrolase II family.</text>
</comment>
<comment type="catalytic activity">
    <reaction evidence="8 9">
        <text>GTP + 4 H2O = 2,5-diamino-6-hydroxy-4-(5-phosphoribosylamino)-pyrimidine + formate + 2 phosphate + 3 H(+)</text>
        <dbReference type="Rhea" id="RHEA:23704"/>
        <dbReference type="ChEBI" id="CHEBI:15377"/>
        <dbReference type="ChEBI" id="CHEBI:15378"/>
        <dbReference type="ChEBI" id="CHEBI:15740"/>
        <dbReference type="ChEBI" id="CHEBI:37565"/>
        <dbReference type="ChEBI" id="CHEBI:43474"/>
        <dbReference type="ChEBI" id="CHEBI:58614"/>
        <dbReference type="EC" id="3.5.4.25"/>
    </reaction>
</comment>
<feature type="binding site" evidence="9">
    <location>
        <position position="154"/>
    </location>
    <ligand>
        <name>GTP</name>
        <dbReference type="ChEBI" id="CHEBI:37565"/>
    </ligand>
</feature>
<dbReference type="EC" id="3.5.4.25" evidence="9"/>
<dbReference type="HAMAP" id="MF_00179">
    <property type="entry name" value="RibA"/>
    <property type="match status" value="1"/>
</dbReference>
<evidence type="ECO:0000256" key="7">
    <source>
        <dbReference type="ARBA" id="ARBA00023134"/>
    </source>
</evidence>
<feature type="active site" description="Nucleophile" evidence="9">
    <location>
        <position position="128"/>
    </location>
</feature>
<dbReference type="PANTHER" id="PTHR21327:SF18">
    <property type="entry name" value="3,4-DIHYDROXY-2-BUTANONE 4-PHOSPHATE SYNTHASE"/>
    <property type="match status" value="1"/>
</dbReference>
<feature type="binding site" evidence="9">
    <location>
        <begin position="49"/>
        <end position="53"/>
    </location>
    <ligand>
        <name>GTP</name>
        <dbReference type="ChEBI" id="CHEBI:37565"/>
    </ligand>
</feature>
<organism evidence="11 12">
    <name type="scientific">SAR86 cluster bacterium</name>
    <dbReference type="NCBI Taxonomy" id="2030880"/>
    <lineage>
        <taxon>Bacteria</taxon>
        <taxon>Pseudomonadati</taxon>
        <taxon>Pseudomonadota</taxon>
        <taxon>Gammaproteobacteria</taxon>
        <taxon>SAR86 cluster</taxon>
    </lineage>
</organism>
<keyword evidence="4 9" id="KW-0547">Nucleotide-binding</keyword>
<dbReference type="GO" id="GO:0005829">
    <property type="term" value="C:cytosol"/>
    <property type="evidence" value="ECO:0007669"/>
    <property type="project" value="TreeGrafter"/>
</dbReference>
<dbReference type="InterPro" id="IPR036144">
    <property type="entry name" value="RibA-like_sf"/>
</dbReference>
<dbReference type="NCBIfam" id="NF001591">
    <property type="entry name" value="PRK00393.1"/>
    <property type="match status" value="1"/>
</dbReference>
<dbReference type="Gene3D" id="3.40.50.10990">
    <property type="entry name" value="GTP cyclohydrolase II"/>
    <property type="match status" value="1"/>
</dbReference>
<feature type="domain" description="GTP cyclohydrolase II" evidence="10">
    <location>
        <begin position="7"/>
        <end position="170"/>
    </location>
</feature>
<dbReference type="GO" id="GO:0003935">
    <property type="term" value="F:GTP cyclohydrolase II activity"/>
    <property type="evidence" value="ECO:0007669"/>
    <property type="project" value="UniProtKB-UniRule"/>
</dbReference>
<keyword evidence="6 9" id="KW-0862">Zinc</keyword>
<name>A0A2A4WWR4_9GAMM</name>
<dbReference type="PANTHER" id="PTHR21327">
    <property type="entry name" value="GTP CYCLOHYDROLASE II-RELATED"/>
    <property type="match status" value="1"/>
</dbReference>
<keyword evidence="5 9" id="KW-0378">Hydrolase</keyword>
<comment type="caution">
    <text evidence="11">The sequence shown here is derived from an EMBL/GenBank/DDBJ whole genome shotgun (WGS) entry which is preliminary data.</text>
</comment>
<feature type="binding site" evidence="9">
    <location>
        <position position="65"/>
    </location>
    <ligand>
        <name>Zn(2+)</name>
        <dbReference type="ChEBI" id="CHEBI:29105"/>
        <note>catalytic</note>
    </ligand>
</feature>
<feature type="binding site" evidence="9">
    <location>
        <position position="149"/>
    </location>
    <ligand>
        <name>GTP</name>
        <dbReference type="ChEBI" id="CHEBI:37565"/>
    </ligand>
</feature>
<feature type="binding site" evidence="9">
    <location>
        <position position="70"/>
    </location>
    <ligand>
        <name>GTP</name>
        <dbReference type="ChEBI" id="CHEBI:37565"/>
    </ligand>
</feature>
<evidence type="ECO:0000256" key="3">
    <source>
        <dbReference type="ARBA" id="ARBA00022723"/>
    </source>
</evidence>
<dbReference type="GO" id="GO:0009231">
    <property type="term" value="P:riboflavin biosynthetic process"/>
    <property type="evidence" value="ECO:0007669"/>
    <property type="project" value="UniProtKB-UniRule"/>
</dbReference>
<keyword evidence="7 9" id="KW-0342">GTP-binding</keyword>
<dbReference type="Pfam" id="PF00925">
    <property type="entry name" value="GTP_cyclohydro2"/>
    <property type="match status" value="1"/>
</dbReference>
<comment type="cofactor">
    <cofactor evidence="9">
        <name>Zn(2+)</name>
        <dbReference type="ChEBI" id="CHEBI:29105"/>
    </cofactor>
    <text evidence="9">Binds 1 zinc ion per subunit.</text>
</comment>
<protein>
    <recommendedName>
        <fullName evidence="9">GTP cyclohydrolase-2</fullName>
        <ecNumber evidence="9">3.5.4.25</ecNumber>
    </recommendedName>
    <alternativeName>
        <fullName evidence="9">GTP cyclohydrolase II</fullName>
    </alternativeName>
</protein>
<dbReference type="CDD" id="cd00641">
    <property type="entry name" value="GTP_cyclohydro2"/>
    <property type="match status" value="1"/>
</dbReference>
<sequence>MTVSFVASAILPTQWGQFTIHGFEEQSNGKEHVALAFGDLSGDQPVLCRVHSECLTGDCLFSLRCDCGPQLQYAMESVAKEGRGIILYLRQEGRGIGLLNKIKAYALQDSGADTVEANVQLGFEPDSRGYEICAPMLDHFDISSLRIMTNNPRKVDALTKIGINVTEIVPIHTGANPHNESYLAVKFDKLGHRKPT</sequence>
<feature type="binding site" evidence="9">
    <location>
        <position position="114"/>
    </location>
    <ligand>
        <name>GTP</name>
        <dbReference type="ChEBI" id="CHEBI:37565"/>
    </ligand>
</feature>
<proteinExistence type="inferred from homology"/>
<evidence type="ECO:0000259" key="10">
    <source>
        <dbReference type="Pfam" id="PF00925"/>
    </source>
</evidence>
<dbReference type="GO" id="GO:0005525">
    <property type="term" value="F:GTP binding"/>
    <property type="evidence" value="ECO:0007669"/>
    <property type="project" value="UniProtKB-KW"/>
</dbReference>
<comment type="pathway">
    <text evidence="1 9">Cofactor biosynthesis; riboflavin biosynthesis; 5-amino-6-(D-ribitylamino)uracil from GTP: step 1/4.</text>
</comment>
<feature type="binding site" evidence="9">
    <location>
        <position position="54"/>
    </location>
    <ligand>
        <name>Zn(2+)</name>
        <dbReference type="ChEBI" id="CHEBI:29105"/>
        <note>catalytic</note>
    </ligand>
</feature>
<evidence type="ECO:0000256" key="9">
    <source>
        <dbReference type="HAMAP-Rule" id="MF_00179"/>
    </source>
</evidence>
<evidence type="ECO:0000256" key="8">
    <source>
        <dbReference type="ARBA" id="ARBA00049295"/>
    </source>
</evidence>
<evidence type="ECO:0000256" key="1">
    <source>
        <dbReference type="ARBA" id="ARBA00004853"/>
    </source>
</evidence>
<keyword evidence="3 9" id="KW-0479">Metal-binding</keyword>
<dbReference type="NCBIfam" id="TIGR00505">
    <property type="entry name" value="ribA"/>
    <property type="match status" value="1"/>
</dbReference>
<gene>
    <name evidence="9 11" type="primary">ribA</name>
    <name evidence="11" type="ORF">COB20_15100</name>
</gene>
<dbReference type="EMBL" id="NVUL01000102">
    <property type="protein sequence ID" value="PCI74471.1"/>
    <property type="molecule type" value="Genomic_DNA"/>
</dbReference>
<evidence type="ECO:0000313" key="12">
    <source>
        <dbReference type="Proteomes" id="UP000218767"/>
    </source>
</evidence>
<reference evidence="12" key="1">
    <citation type="submission" date="2017-08" db="EMBL/GenBank/DDBJ databases">
        <title>A dynamic microbial community with high functional redundancy inhabits the cold, oxic subseafloor aquifer.</title>
        <authorList>
            <person name="Tully B.J."/>
            <person name="Wheat C.G."/>
            <person name="Glazer B.T."/>
            <person name="Huber J.A."/>
        </authorList>
    </citation>
    <scope>NUCLEOTIDE SEQUENCE [LARGE SCALE GENOMIC DNA]</scope>
</reference>
<evidence type="ECO:0000256" key="6">
    <source>
        <dbReference type="ARBA" id="ARBA00022833"/>
    </source>
</evidence>